<reference evidence="2 3" key="1">
    <citation type="submission" date="2016-10" db="EMBL/GenBank/DDBJ databases">
        <authorList>
            <person name="de Groot N.N."/>
        </authorList>
    </citation>
    <scope>NUCLEOTIDE SEQUENCE [LARGE SCALE GENOMIC DNA]</scope>
    <source>
        <strain evidence="2 3">CGMCC 4.5739</strain>
    </source>
</reference>
<dbReference type="EMBL" id="FOLM01000012">
    <property type="protein sequence ID" value="SFD25886.1"/>
    <property type="molecule type" value="Genomic_DNA"/>
</dbReference>
<dbReference type="RefSeq" id="WP_093840318.1">
    <property type="nucleotide sequence ID" value="NZ_FOLM01000012.1"/>
</dbReference>
<feature type="region of interest" description="Disordered" evidence="1">
    <location>
        <begin position="177"/>
        <end position="209"/>
    </location>
</feature>
<evidence type="ECO:0000313" key="2">
    <source>
        <dbReference type="EMBL" id="SFD25886.1"/>
    </source>
</evidence>
<name>A0A1I1QUW9_9ACTN</name>
<feature type="compositionally biased region" description="Gly residues" evidence="1">
    <location>
        <begin position="191"/>
        <end position="205"/>
    </location>
</feature>
<dbReference type="Proteomes" id="UP000199207">
    <property type="component" value="Unassembled WGS sequence"/>
</dbReference>
<sequence length="230" mass="24665">MVFGGIGRVVRRAALPAMTRAGARIRGREDGRRGIPAGSHGGPAGTARPELIVTDYIAGLHALGAQAALDLRAALLHRERRLVAAIHREAVQVVTQYDIRQDPRPAALAAFGGRVGDWRTMAAVCRGRAEGITGRINQQIAAYWHGLRLGRLEQFNYRPPDDEDSVFPRHWRPAPMTLDPSWDAPDTWLGTGTGPGTGPGTGTAGGPATPRALHILRTQSTRGPIPLEGH</sequence>
<dbReference type="STRING" id="910347.SAMN05421773_11219"/>
<dbReference type="OrthoDB" id="4161051at2"/>
<proteinExistence type="predicted"/>
<keyword evidence="3" id="KW-1185">Reference proteome</keyword>
<dbReference type="AlphaFoldDB" id="A0A1I1QUW9"/>
<organism evidence="2 3">
    <name type="scientific">Streptomyces aidingensis</name>
    <dbReference type="NCBI Taxonomy" id="910347"/>
    <lineage>
        <taxon>Bacteria</taxon>
        <taxon>Bacillati</taxon>
        <taxon>Actinomycetota</taxon>
        <taxon>Actinomycetes</taxon>
        <taxon>Kitasatosporales</taxon>
        <taxon>Streptomycetaceae</taxon>
        <taxon>Streptomyces</taxon>
    </lineage>
</organism>
<feature type="region of interest" description="Disordered" evidence="1">
    <location>
        <begin position="25"/>
        <end position="46"/>
    </location>
</feature>
<accession>A0A1I1QUW9</accession>
<protein>
    <submittedName>
        <fullName evidence="2">Uncharacterized protein</fullName>
    </submittedName>
</protein>
<evidence type="ECO:0000256" key="1">
    <source>
        <dbReference type="SAM" id="MobiDB-lite"/>
    </source>
</evidence>
<evidence type="ECO:0000313" key="3">
    <source>
        <dbReference type="Proteomes" id="UP000199207"/>
    </source>
</evidence>
<gene>
    <name evidence="2" type="ORF">SAMN05421773_11219</name>
</gene>